<dbReference type="InterPro" id="IPR011992">
    <property type="entry name" value="EF-hand-dom_pair"/>
</dbReference>
<reference evidence="6" key="1">
    <citation type="submission" date="2025-08" db="UniProtKB">
        <authorList>
            <consortium name="RefSeq"/>
        </authorList>
    </citation>
    <scope>IDENTIFICATION</scope>
    <source>
        <tissue evidence="6">Tentacle</tissue>
    </source>
</reference>
<dbReference type="KEGG" id="aten:116288966"/>
<dbReference type="Proteomes" id="UP000515163">
    <property type="component" value="Unplaced"/>
</dbReference>
<accession>A0A6P8H862</accession>
<dbReference type="AlphaFoldDB" id="A0A6P8H862"/>
<evidence type="ECO:0000256" key="1">
    <source>
        <dbReference type="ARBA" id="ARBA00022723"/>
    </source>
</evidence>
<dbReference type="GO" id="GO:0005509">
    <property type="term" value="F:calcium ion binding"/>
    <property type="evidence" value="ECO:0007669"/>
    <property type="project" value="InterPro"/>
</dbReference>
<dbReference type="InParanoid" id="A0A6P8H862"/>
<evidence type="ECO:0000313" key="6">
    <source>
        <dbReference type="RefSeq" id="XP_031551691.1"/>
    </source>
</evidence>
<name>A0A6P8H862_ACTTE</name>
<dbReference type="RefSeq" id="XP_031551691.1">
    <property type="nucleotide sequence ID" value="XM_031695831.1"/>
</dbReference>
<dbReference type="Gene3D" id="1.10.238.10">
    <property type="entry name" value="EF-hand"/>
    <property type="match status" value="1"/>
</dbReference>
<keyword evidence="5" id="KW-1185">Reference proteome</keyword>
<keyword evidence="1" id="KW-0479">Metal-binding</keyword>
<dbReference type="PROSITE" id="PS50222">
    <property type="entry name" value="EF_HAND_2"/>
    <property type="match status" value="1"/>
</dbReference>
<sequence length="76" mass="8569">MGNEASLPSDMVTHFDADEIRRLGKRFRKLDLDNSGALSVEEFMSLPELQQNPLVQRVIDIFDSDGNGEVDFKGKK</sequence>
<evidence type="ECO:0000313" key="5">
    <source>
        <dbReference type="Proteomes" id="UP000515163"/>
    </source>
</evidence>
<dbReference type="GeneID" id="116288966"/>
<dbReference type="PROSITE" id="PS00018">
    <property type="entry name" value="EF_HAND_1"/>
    <property type="match status" value="1"/>
</dbReference>
<keyword evidence="2" id="KW-0677">Repeat</keyword>
<dbReference type="PANTHER" id="PTHR45942">
    <property type="entry name" value="PROTEIN PHOSPATASE 3 REGULATORY SUBUNIT B ALPHA ISOFORM TYPE 1"/>
    <property type="match status" value="1"/>
</dbReference>
<dbReference type="Pfam" id="PF13499">
    <property type="entry name" value="EF-hand_7"/>
    <property type="match status" value="1"/>
</dbReference>
<proteinExistence type="predicted"/>
<gene>
    <name evidence="6" type="primary">LOC116288966</name>
</gene>
<keyword evidence="3" id="KW-0106">Calcium</keyword>
<feature type="domain" description="EF-hand" evidence="4">
    <location>
        <begin position="18"/>
        <end position="53"/>
    </location>
</feature>
<dbReference type="OrthoDB" id="191686at2759"/>
<organism evidence="5 6">
    <name type="scientific">Actinia tenebrosa</name>
    <name type="common">Australian red waratah sea anemone</name>
    <dbReference type="NCBI Taxonomy" id="6105"/>
    <lineage>
        <taxon>Eukaryota</taxon>
        <taxon>Metazoa</taxon>
        <taxon>Cnidaria</taxon>
        <taxon>Anthozoa</taxon>
        <taxon>Hexacorallia</taxon>
        <taxon>Actiniaria</taxon>
        <taxon>Actiniidae</taxon>
        <taxon>Actinia</taxon>
    </lineage>
</organism>
<evidence type="ECO:0000256" key="2">
    <source>
        <dbReference type="ARBA" id="ARBA00022737"/>
    </source>
</evidence>
<dbReference type="InterPro" id="IPR002048">
    <property type="entry name" value="EF_hand_dom"/>
</dbReference>
<dbReference type="InterPro" id="IPR018247">
    <property type="entry name" value="EF_Hand_1_Ca_BS"/>
</dbReference>
<evidence type="ECO:0000256" key="3">
    <source>
        <dbReference type="ARBA" id="ARBA00022837"/>
    </source>
</evidence>
<evidence type="ECO:0000259" key="4">
    <source>
        <dbReference type="PROSITE" id="PS50222"/>
    </source>
</evidence>
<dbReference type="SUPFAM" id="SSF47473">
    <property type="entry name" value="EF-hand"/>
    <property type="match status" value="1"/>
</dbReference>
<dbReference type="CDD" id="cd00051">
    <property type="entry name" value="EFh"/>
    <property type="match status" value="1"/>
</dbReference>
<protein>
    <submittedName>
        <fullName evidence="6">Calcineurin subunit B type 1-like</fullName>
    </submittedName>
</protein>